<dbReference type="PANTHER" id="PTHR36424">
    <property type="entry name" value="PHEROMONE-REGULATED MEMBRANE PROTEIN 6"/>
    <property type="match status" value="1"/>
</dbReference>
<dbReference type="OrthoDB" id="2128042at2759"/>
<feature type="compositionally biased region" description="Polar residues" evidence="1">
    <location>
        <begin position="419"/>
        <end position="428"/>
    </location>
</feature>
<dbReference type="AlphaFoldDB" id="A0A420YMJ7"/>
<evidence type="ECO:0000313" key="3">
    <source>
        <dbReference type="EMBL" id="RKU49109.1"/>
    </source>
</evidence>
<evidence type="ECO:0000313" key="4">
    <source>
        <dbReference type="Proteomes" id="UP000275385"/>
    </source>
</evidence>
<dbReference type="STRING" id="177199.A0A420YMJ7"/>
<feature type="transmembrane region" description="Helical" evidence="2">
    <location>
        <begin position="38"/>
        <end position="65"/>
    </location>
</feature>
<feature type="compositionally biased region" description="Polar residues" evidence="1">
    <location>
        <begin position="481"/>
        <end position="503"/>
    </location>
</feature>
<feature type="compositionally biased region" description="Polar residues" evidence="1">
    <location>
        <begin position="331"/>
        <end position="345"/>
    </location>
</feature>
<proteinExistence type="predicted"/>
<feature type="transmembrane region" description="Helical" evidence="2">
    <location>
        <begin position="85"/>
        <end position="103"/>
    </location>
</feature>
<feature type="region of interest" description="Disordered" evidence="1">
    <location>
        <begin position="295"/>
        <end position="752"/>
    </location>
</feature>
<comment type="caution">
    <text evidence="3">The sequence shown here is derived from an EMBL/GenBank/DDBJ whole genome shotgun (WGS) entry which is preliminary data.</text>
</comment>
<accession>A0A420YMJ7</accession>
<organism evidence="3 4">
    <name type="scientific">Coniochaeta pulveracea</name>
    <dbReference type="NCBI Taxonomy" id="177199"/>
    <lineage>
        <taxon>Eukaryota</taxon>
        <taxon>Fungi</taxon>
        <taxon>Dikarya</taxon>
        <taxon>Ascomycota</taxon>
        <taxon>Pezizomycotina</taxon>
        <taxon>Sordariomycetes</taxon>
        <taxon>Sordariomycetidae</taxon>
        <taxon>Coniochaetales</taxon>
        <taxon>Coniochaetaceae</taxon>
        <taxon>Coniochaeta</taxon>
    </lineage>
</organism>
<feature type="compositionally biased region" description="Basic and acidic residues" evidence="1">
    <location>
        <begin position="295"/>
        <end position="305"/>
    </location>
</feature>
<dbReference type="Proteomes" id="UP000275385">
    <property type="component" value="Unassembled WGS sequence"/>
</dbReference>
<dbReference type="Pfam" id="PF16944">
    <property type="entry name" value="KCH"/>
    <property type="match status" value="1"/>
</dbReference>
<feature type="compositionally biased region" description="Polar residues" evidence="1">
    <location>
        <begin position="445"/>
        <end position="458"/>
    </location>
</feature>
<evidence type="ECO:0000256" key="1">
    <source>
        <dbReference type="SAM" id="MobiDB-lite"/>
    </source>
</evidence>
<dbReference type="InterPro" id="IPR031606">
    <property type="entry name" value="Kch1/2"/>
</dbReference>
<feature type="compositionally biased region" description="Polar residues" evidence="1">
    <location>
        <begin position="698"/>
        <end position="707"/>
    </location>
</feature>
<keyword evidence="2" id="KW-0472">Membrane</keyword>
<name>A0A420YMJ7_9PEZI</name>
<keyword evidence="2" id="KW-0812">Transmembrane</keyword>
<evidence type="ECO:0000256" key="2">
    <source>
        <dbReference type="SAM" id="Phobius"/>
    </source>
</evidence>
<keyword evidence="4" id="KW-1185">Reference proteome</keyword>
<gene>
    <name evidence="3" type="ORF">DL546_006995</name>
</gene>
<feature type="compositionally biased region" description="Polar residues" evidence="1">
    <location>
        <begin position="365"/>
        <end position="383"/>
    </location>
</feature>
<keyword evidence="2" id="KW-1133">Transmembrane helix</keyword>
<protein>
    <recommendedName>
        <fullName evidence="5">Vacuolar membrane protein</fullName>
    </recommendedName>
</protein>
<dbReference type="EMBL" id="QVQW01000002">
    <property type="protein sequence ID" value="RKU49109.1"/>
    <property type="molecule type" value="Genomic_DNA"/>
</dbReference>
<feature type="compositionally biased region" description="Basic and acidic residues" evidence="1">
    <location>
        <begin position="743"/>
        <end position="752"/>
    </location>
</feature>
<feature type="transmembrane region" description="Helical" evidence="2">
    <location>
        <begin position="220"/>
        <end position="250"/>
    </location>
</feature>
<sequence length="752" mass="82333">MGCLSQRQRHLDVRPEAKWDYITLNDFKSTSCLTPFAYCYLWFSLFLSIAVYGVDGFTAVNLLVFDKWSSDIEPSQLVPFDVSKWIFAICIILSVINLLYEHIRAHRVMRRGSVAECYLDSLAARLESIRFGSGKGFKRFLVFAELTKSKKGAEYVALFSYFSLQSWIRVLVCSGPRQAINGLTLYSVYTAKLSIEGQDFGSSLSNFFDKIKALGVRESLILSGMVFTLVIWVFSFLSLLLAVLFFVFFLSHYIPRGEGGLSGYCERKATKRLMQIVSHKINKAIAEEEKKRRKAELKAAKKTGGDRPVSMKATLPDVGGEKLPEMPMLNRNDTMATLPQYSSRPGTPGSIELSNMDRKRPIPSRTGTMASGVSNAPSYSSRQGLLGAAAQPGYSRAESPTPSLPPIDLNNLPPARSGTLLSNSTSGPAQPANRAPSDRPEFGGNFTSSPGTYASATMPSLPPPAKSSLNGSVDYRGQTPVPLSQQGQSYRRPTFNSEYSSARGSPAPYPMERRPTQDSMRQPYDDYATARDSPSPYPLDGRPLPNKAPSYGDNFPARASPAPYPPDASYPQDQRQVPNPPRSAYDNHGPIRGNTTPYPPGDRQPQNARRPTFDQYAAGRASPGPMSPQGTGPGGYPARSVTNPMPRPLGPQFTGPRAPLEQQSTSGSLRNAPSSSARPFHQPSFSNSSHPNREPTLPQISDPSTGVSDYDHFNRPPTSNSQRSRPNDAAAFGNGNGNGWNLDVERGQGSRY</sequence>
<dbReference type="GO" id="GO:0005886">
    <property type="term" value="C:plasma membrane"/>
    <property type="evidence" value="ECO:0007669"/>
    <property type="project" value="InterPro"/>
</dbReference>
<evidence type="ECO:0008006" key="5">
    <source>
        <dbReference type="Google" id="ProtNLM"/>
    </source>
</evidence>
<feature type="compositionally biased region" description="Polar residues" evidence="1">
    <location>
        <begin position="661"/>
        <end position="690"/>
    </location>
</feature>
<reference evidence="3 4" key="1">
    <citation type="submission" date="2018-08" db="EMBL/GenBank/DDBJ databases">
        <title>Draft genome of the lignicolous fungus Coniochaeta pulveracea.</title>
        <authorList>
            <person name="Borstlap C.J."/>
            <person name="De Witt R.N."/>
            <person name="Botha A."/>
            <person name="Volschenk H."/>
        </authorList>
    </citation>
    <scope>NUCLEOTIDE SEQUENCE [LARGE SCALE GENOMIC DNA]</scope>
    <source>
        <strain evidence="3 4">CAB683</strain>
    </source>
</reference>
<dbReference type="GO" id="GO:0015079">
    <property type="term" value="F:potassium ion transmembrane transporter activity"/>
    <property type="evidence" value="ECO:0007669"/>
    <property type="project" value="InterPro"/>
</dbReference>
<dbReference type="PANTHER" id="PTHR36424:SF1">
    <property type="entry name" value="LOW AFFINITY K(+) TRANSPORTER 1-RELATED"/>
    <property type="match status" value="1"/>
</dbReference>